<dbReference type="Proteomes" id="UP000190961">
    <property type="component" value="Unassembled WGS sequence"/>
</dbReference>
<evidence type="ECO:0000313" key="5">
    <source>
        <dbReference type="EMBL" id="SKC89204.1"/>
    </source>
</evidence>
<protein>
    <submittedName>
        <fullName evidence="5">Predicted Zn-dependent peptidase</fullName>
    </submittedName>
</protein>
<sequence length="453" mass="52013">MKKLLSVVCLVFLLNTVMAQQLPANFHLTKLKNGLEVLVIEDRTVPLITIEVCVKNGAYTEDPEYNGLSHLYEHMFFKANKDLPSQEAFLNRVNELGIVFNGTTSDERVNYFFTLNKKFLEEGLSFMNSAIRFPLFDEKEMKNENPVVDGEFQRNESNPGFWLFQDMQKKLWGDLYSRKNAIGNHDIILTATTQKMQTIQKKYYYPNNSILVIAGDVNHDEAVKKAAALFESWQPSDFDPFVKYPIPEFKPLQGTTVFITENANTRNPFLMMAWHGPDTRHDLKATYAADVFSYILKQQSSKLQQELVDSGLAFNVNVGYQTCKYTGPITVFAVPHPDKIKEVIEKLEEHANQWDSDSYFTDEQLATAKNLLAIDDAHSREKTSDFIHTVTYWWASATIDYYTSYVDNLKKVTREDIKRYVQTYIKGKPKVIGVLSTPQNKPALEANLKTLKK</sequence>
<dbReference type="Gene3D" id="3.30.830.10">
    <property type="entry name" value="Metalloenzyme, LuxS/M16 peptidase-like"/>
    <property type="match status" value="2"/>
</dbReference>
<dbReference type="EMBL" id="FUZU01000005">
    <property type="protein sequence ID" value="SKC89204.1"/>
    <property type="molecule type" value="Genomic_DNA"/>
</dbReference>
<comment type="similarity">
    <text evidence="1">Belongs to the peptidase M16 family.</text>
</comment>
<evidence type="ECO:0000259" key="4">
    <source>
        <dbReference type="Pfam" id="PF05193"/>
    </source>
</evidence>
<dbReference type="SUPFAM" id="SSF63411">
    <property type="entry name" value="LuxS/MPP-like metallohydrolase"/>
    <property type="match status" value="2"/>
</dbReference>
<dbReference type="InterPro" id="IPR011765">
    <property type="entry name" value="Pept_M16_N"/>
</dbReference>
<feature type="domain" description="Peptidase M16 N-terminal" evidence="3">
    <location>
        <begin position="37"/>
        <end position="167"/>
    </location>
</feature>
<name>A0A1T5MMH6_9BACT</name>
<keyword evidence="6" id="KW-1185">Reference proteome</keyword>
<evidence type="ECO:0000256" key="1">
    <source>
        <dbReference type="ARBA" id="ARBA00007261"/>
    </source>
</evidence>
<dbReference type="Pfam" id="PF05193">
    <property type="entry name" value="Peptidase_M16_C"/>
    <property type="match status" value="1"/>
</dbReference>
<dbReference type="RefSeq" id="WP_079690291.1">
    <property type="nucleotide sequence ID" value="NZ_FUZU01000005.1"/>
</dbReference>
<dbReference type="Pfam" id="PF00675">
    <property type="entry name" value="Peptidase_M16"/>
    <property type="match status" value="1"/>
</dbReference>
<accession>A0A1T5MMH6</accession>
<dbReference type="GO" id="GO:0046872">
    <property type="term" value="F:metal ion binding"/>
    <property type="evidence" value="ECO:0007669"/>
    <property type="project" value="InterPro"/>
</dbReference>
<dbReference type="STRING" id="688867.SAMN05660236_5792"/>
<gene>
    <name evidence="5" type="ORF">SAMN05660236_5792</name>
</gene>
<organism evidence="5 6">
    <name type="scientific">Ohtaekwangia koreensis</name>
    <dbReference type="NCBI Taxonomy" id="688867"/>
    <lineage>
        <taxon>Bacteria</taxon>
        <taxon>Pseudomonadati</taxon>
        <taxon>Bacteroidota</taxon>
        <taxon>Cytophagia</taxon>
        <taxon>Cytophagales</taxon>
        <taxon>Fulvivirgaceae</taxon>
        <taxon>Ohtaekwangia</taxon>
    </lineage>
</organism>
<reference evidence="5 6" key="1">
    <citation type="submission" date="2017-02" db="EMBL/GenBank/DDBJ databases">
        <authorList>
            <person name="Peterson S.W."/>
        </authorList>
    </citation>
    <scope>NUCLEOTIDE SEQUENCE [LARGE SCALE GENOMIC DNA]</scope>
    <source>
        <strain evidence="5 6">DSM 25262</strain>
    </source>
</reference>
<dbReference type="InterPro" id="IPR007863">
    <property type="entry name" value="Peptidase_M16_C"/>
</dbReference>
<evidence type="ECO:0000259" key="3">
    <source>
        <dbReference type="Pfam" id="PF00675"/>
    </source>
</evidence>
<dbReference type="OrthoDB" id="9811314at2"/>
<feature type="domain" description="Peptidase M16 C-terminal" evidence="4">
    <location>
        <begin position="192"/>
        <end position="372"/>
    </location>
</feature>
<proteinExistence type="inferred from homology"/>
<dbReference type="AlphaFoldDB" id="A0A1T5MMH6"/>
<feature type="signal peptide" evidence="2">
    <location>
        <begin position="1"/>
        <end position="19"/>
    </location>
</feature>
<keyword evidence="2" id="KW-0732">Signal</keyword>
<dbReference type="InterPro" id="IPR050361">
    <property type="entry name" value="MPP/UQCRC_Complex"/>
</dbReference>
<dbReference type="PANTHER" id="PTHR11851">
    <property type="entry name" value="METALLOPROTEASE"/>
    <property type="match status" value="1"/>
</dbReference>
<dbReference type="PANTHER" id="PTHR11851:SF49">
    <property type="entry name" value="MITOCHONDRIAL-PROCESSING PEPTIDASE SUBUNIT ALPHA"/>
    <property type="match status" value="1"/>
</dbReference>
<dbReference type="InterPro" id="IPR011249">
    <property type="entry name" value="Metalloenz_LuxS/M16"/>
</dbReference>
<evidence type="ECO:0000256" key="2">
    <source>
        <dbReference type="SAM" id="SignalP"/>
    </source>
</evidence>
<feature type="chain" id="PRO_5012527232" evidence="2">
    <location>
        <begin position="20"/>
        <end position="453"/>
    </location>
</feature>
<evidence type="ECO:0000313" key="6">
    <source>
        <dbReference type="Proteomes" id="UP000190961"/>
    </source>
</evidence>